<organism evidence="2 3">
    <name type="scientific">Helianthus annuus</name>
    <name type="common">Common sunflower</name>
    <dbReference type="NCBI Taxonomy" id="4232"/>
    <lineage>
        <taxon>Eukaryota</taxon>
        <taxon>Viridiplantae</taxon>
        <taxon>Streptophyta</taxon>
        <taxon>Embryophyta</taxon>
        <taxon>Tracheophyta</taxon>
        <taxon>Spermatophyta</taxon>
        <taxon>Magnoliopsida</taxon>
        <taxon>eudicotyledons</taxon>
        <taxon>Gunneridae</taxon>
        <taxon>Pentapetalae</taxon>
        <taxon>asterids</taxon>
        <taxon>campanulids</taxon>
        <taxon>Asterales</taxon>
        <taxon>Asteraceae</taxon>
        <taxon>Asteroideae</taxon>
        <taxon>Heliantheae alliance</taxon>
        <taxon>Heliantheae</taxon>
        <taxon>Helianthus</taxon>
    </lineage>
</organism>
<keyword evidence="3" id="KW-1185">Reference proteome</keyword>
<dbReference type="AlphaFoldDB" id="A0A9K3NAD5"/>
<keyword evidence="1" id="KW-1133">Transmembrane helix</keyword>
<name>A0A9K3NAD5_HELAN</name>
<reference evidence="2" key="2">
    <citation type="submission" date="2020-06" db="EMBL/GenBank/DDBJ databases">
        <title>Helianthus annuus Genome sequencing and assembly Release 2.</title>
        <authorList>
            <person name="Gouzy J."/>
            <person name="Langlade N."/>
            <person name="Munos S."/>
        </authorList>
    </citation>
    <scope>NUCLEOTIDE SEQUENCE</scope>
    <source>
        <tissue evidence="2">Leaves</tissue>
    </source>
</reference>
<reference evidence="2" key="1">
    <citation type="journal article" date="2017" name="Nature">
        <title>The sunflower genome provides insights into oil metabolism, flowering and Asterid evolution.</title>
        <authorList>
            <person name="Badouin H."/>
            <person name="Gouzy J."/>
            <person name="Grassa C.J."/>
            <person name="Murat F."/>
            <person name="Staton S.E."/>
            <person name="Cottret L."/>
            <person name="Lelandais-Briere C."/>
            <person name="Owens G.L."/>
            <person name="Carrere S."/>
            <person name="Mayjonade B."/>
            <person name="Legrand L."/>
            <person name="Gill N."/>
            <person name="Kane N.C."/>
            <person name="Bowers J.E."/>
            <person name="Hubner S."/>
            <person name="Bellec A."/>
            <person name="Berard A."/>
            <person name="Berges H."/>
            <person name="Blanchet N."/>
            <person name="Boniface M.C."/>
            <person name="Brunel D."/>
            <person name="Catrice O."/>
            <person name="Chaidir N."/>
            <person name="Claudel C."/>
            <person name="Donnadieu C."/>
            <person name="Faraut T."/>
            <person name="Fievet G."/>
            <person name="Helmstetter N."/>
            <person name="King M."/>
            <person name="Knapp S.J."/>
            <person name="Lai Z."/>
            <person name="Le Paslier M.C."/>
            <person name="Lippi Y."/>
            <person name="Lorenzon L."/>
            <person name="Mandel J.R."/>
            <person name="Marage G."/>
            <person name="Marchand G."/>
            <person name="Marquand E."/>
            <person name="Bret-Mestries E."/>
            <person name="Morien E."/>
            <person name="Nambeesan S."/>
            <person name="Nguyen T."/>
            <person name="Pegot-Espagnet P."/>
            <person name="Pouilly N."/>
            <person name="Raftis F."/>
            <person name="Sallet E."/>
            <person name="Schiex T."/>
            <person name="Thomas J."/>
            <person name="Vandecasteele C."/>
            <person name="Vares D."/>
            <person name="Vear F."/>
            <person name="Vautrin S."/>
            <person name="Crespi M."/>
            <person name="Mangin B."/>
            <person name="Burke J.M."/>
            <person name="Salse J."/>
            <person name="Munos S."/>
            <person name="Vincourt P."/>
            <person name="Rieseberg L.H."/>
            <person name="Langlade N.B."/>
        </authorList>
    </citation>
    <scope>NUCLEOTIDE SEQUENCE</scope>
    <source>
        <tissue evidence="2">Leaves</tissue>
    </source>
</reference>
<dbReference type="Gramene" id="mRNA:HanXRQr2_Chr09g0411641">
    <property type="protein sequence ID" value="CDS:HanXRQr2_Chr09g0411641.1"/>
    <property type="gene ID" value="HanXRQr2_Chr09g0411641"/>
</dbReference>
<keyword evidence="1" id="KW-0812">Transmembrane</keyword>
<evidence type="ECO:0000313" key="3">
    <source>
        <dbReference type="Proteomes" id="UP000215914"/>
    </source>
</evidence>
<gene>
    <name evidence="2" type="ORF">HanXRQr2_Chr09g0411641</name>
</gene>
<evidence type="ECO:0000313" key="2">
    <source>
        <dbReference type="EMBL" id="KAF5792936.1"/>
    </source>
</evidence>
<feature type="transmembrane region" description="Helical" evidence="1">
    <location>
        <begin position="61"/>
        <end position="79"/>
    </location>
</feature>
<protein>
    <submittedName>
        <fullName evidence="2">Uncharacterized protein</fullName>
    </submittedName>
</protein>
<evidence type="ECO:0000256" key="1">
    <source>
        <dbReference type="SAM" id="Phobius"/>
    </source>
</evidence>
<accession>A0A9K3NAD5</accession>
<dbReference type="Proteomes" id="UP000215914">
    <property type="component" value="Unassembled WGS sequence"/>
</dbReference>
<keyword evidence="1" id="KW-0472">Membrane</keyword>
<dbReference type="EMBL" id="MNCJ02000324">
    <property type="protein sequence ID" value="KAF5792936.1"/>
    <property type="molecule type" value="Genomic_DNA"/>
</dbReference>
<proteinExistence type="predicted"/>
<comment type="caution">
    <text evidence="2">The sequence shown here is derived from an EMBL/GenBank/DDBJ whole genome shotgun (WGS) entry which is preliminary data.</text>
</comment>
<sequence length="80" mass="9469">MNSEGVPKKSTVRIDQDSQRDAIFLSSKTAAYEFRYLSLCTKHVAYRFKYEVRTRTRGGDLRVFFLGFINVLSFFFHFWA</sequence>